<keyword evidence="4" id="KW-0732">Signal</keyword>
<dbReference type="InterPro" id="IPR023569">
    <property type="entry name" value="Prokineticin_domain"/>
</dbReference>
<proteinExistence type="evidence at transcript level"/>
<evidence type="ECO:0000256" key="1">
    <source>
        <dbReference type="ARBA" id="ARBA00004613"/>
    </source>
</evidence>
<comment type="subcellular location">
    <subcellularLocation>
        <location evidence="1">Secreted</location>
    </subcellularLocation>
</comment>
<evidence type="ECO:0000313" key="6">
    <source>
        <dbReference type="EMBL" id="JAA68483.1"/>
    </source>
</evidence>
<dbReference type="GO" id="GO:0007586">
    <property type="term" value="P:digestion"/>
    <property type="evidence" value="ECO:0007669"/>
    <property type="project" value="InterPro"/>
</dbReference>
<dbReference type="GO" id="GO:0016042">
    <property type="term" value="P:lipid catabolic process"/>
    <property type="evidence" value="ECO:0007669"/>
    <property type="project" value="InterPro"/>
</dbReference>
<dbReference type="PANTHER" id="PTHR10041:SF5">
    <property type="entry name" value="LEUCINE-RICH COLIPASE-LIKE PROTEIN 1"/>
    <property type="match status" value="1"/>
</dbReference>
<protein>
    <submittedName>
        <fullName evidence="6">Putative ixodegrin protein</fullName>
    </submittedName>
</protein>
<name>A0A0K8RC94_IXORI</name>
<feature type="signal peptide" evidence="4">
    <location>
        <begin position="1"/>
        <end position="19"/>
    </location>
</feature>
<evidence type="ECO:0000256" key="2">
    <source>
        <dbReference type="ARBA" id="ARBA00022525"/>
    </source>
</evidence>
<dbReference type="PANTHER" id="PTHR10041">
    <property type="entry name" value="COLIPASE"/>
    <property type="match status" value="1"/>
</dbReference>
<evidence type="ECO:0000256" key="4">
    <source>
        <dbReference type="SAM" id="SignalP"/>
    </source>
</evidence>
<dbReference type="GO" id="GO:0005576">
    <property type="term" value="C:extracellular region"/>
    <property type="evidence" value="ECO:0007669"/>
    <property type="project" value="UniProtKB-SubCell"/>
</dbReference>
<sequence>MKTFCLALVLTVIVAALVADVTTQFVGQVPVFPPGVVAPPPGDVCDSCSAYAKCKNGTCCLRSRSRSGFGYSAICKPLGQRGEECSVAPAKGDIYYGHCPCSAGLTCLDLQRNRHICVPRK</sequence>
<dbReference type="GO" id="GO:0008047">
    <property type="term" value="F:enzyme activator activity"/>
    <property type="evidence" value="ECO:0007669"/>
    <property type="project" value="InterPro"/>
</dbReference>
<keyword evidence="2" id="KW-0964">Secreted</keyword>
<feature type="chain" id="PRO_5005517124" evidence="4">
    <location>
        <begin position="20"/>
        <end position="121"/>
    </location>
</feature>
<dbReference type="InterPro" id="IPR001981">
    <property type="entry name" value="Colipase"/>
</dbReference>
<evidence type="ECO:0000256" key="3">
    <source>
        <dbReference type="ARBA" id="ARBA00023157"/>
    </source>
</evidence>
<dbReference type="Pfam" id="PF06607">
    <property type="entry name" value="Prokineticin"/>
    <property type="match status" value="1"/>
</dbReference>
<evidence type="ECO:0000259" key="5">
    <source>
        <dbReference type="Pfam" id="PF06607"/>
    </source>
</evidence>
<feature type="domain" description="Prokineticin" evidence="5">
    <location>
        <begin position="46"/>
        <end position="117"/>
    </location>
</feature>
<accession>A0A0K8RC94</accession>
<reference evidence="6" key="1">
    <citation type="submission" date="2012-12" db="EMBL/GenBank/DDBJ databases">
        <title>Identification and characterization of a phenylalanine ammonia-lyase gene family in Isatis indigotica Fort.</title>
        <authorList>
            <person name="Liu Q."/>
            <person name="Chen J."/>
            <person name="Zhou X."/>
            <person name="Di P."/>
            <person name="Xiao Y."/>
            <person name="Xuan H."/>
            <person name="Zhang L."/>
            <person name="Chen W."/>
        </authorList>
    </citation>
    <scope>NUCLEOTIDE SEQUENCE</scope>
    <source>
        <tissue evidence="6">Salivary gland</tissue>
    </source>
</reference>
<dbReference type="EMBL" id="GADI01005325">
    <property type="protein sequence ID" value="JAA68483.1"/>
    <property type="molecule type" value="mRNA"/>
</dbReference>
<dbReference type="Gene3D" id="2.10.80.10">
    <property type="entry name" value="Lipase, subunit A"/>
    <property type="match status" value="1"/>
</dbReference>
<dbReference type="AlphaFoldDB" id="A0A0K8RC94"/>
<keyword evidence="3" id="KW-1015">Disulfide bond</keyword>
<dbReference type="SUPFAM" id="SSF57190">
    <property type="entry name" value="Colipase-like"/>
    <property type="match status" value="1"/>
</dbReference>
<organism evidence="6">
    <name type="scientific">Ixodes ricinus</name>
    <name type="common">Common tick</name>
    <name type="synonym">Acarus ricinus</name>
    <dbReference type="NCBI Taxonomy" id="34613"/>
    <lineage>
        <taxon>Eukaryota</taxon>
        <taxon>Metazoa</taxon>
        <taxon>Ecdysozoa</taxon>
        <taxon>Arthropoda</taxon>
        <taxon>Chelicerata</taxon>
        <taxon>Arachnida</taxon>
        <taxon>Acari</taxon>
        <taxon>Parasitiformes</taxon>
        <taxon>Ixodida</taxon>
        <taxon>Ixodoidea</taxon>
        <taxon>Ixodidae</taxon>
        <taxon>Ixodinae</taxon>
        <taxon>Ixodes</taxon>
    </lineage>
</organism>